<dbReference type="Pfam" id="PF00378">
    <property type="entry name" value="ECH_1"/>
    <property type="match status" value="1"/>
</dbReference>
<dbReference type="Gene3D" id="1.10.12.10">
    <property type="entry name" value="Lyase 2-enoyl-coa Hydratase, Chain A, domain 2"/>
    <property type="match status" value="1"/>
</dbReference>
<proteinExistence type="inferred from homology"/>
<dbReference type="InterPro" id="IPR029045">
    <property type="entry name" value="ClpP/crotonase-like_dom_sf"/>
</dbReference>
<evidence type="ECO:0000313" key="3">
    <source>
        <dbReference type="EMBL" id="OGF55077.1"/>
    </source>
</evidence>
<dbReference type="SUPFAM" id="SSF52096">
    <property type="entry name" value="ClpP/crotonase"/>
    <property type="match status" value="1"/>
</dbReference>
<accession>A0A1F5UV83</accession>
<dbReference type="AlphaFoldDB" id="A0A1F5UV83"/>
<evidence type="ECO:0000256" key="1">
    <source>
        <dbReference type="ARBA" id="ARBA00005254"/>
    </source>
</evidence>
<dbReference type="InterPro" id="IPR014748">
    <property type="entry name" value="Enoyl-CoA_hydra_C"/>
</dbReference>
<dbReference type="Gene3D" id="3.90.226.10">
    <property type="entry name" value="2-enoyl-CoA Hydratase, Chain A, domain 1"/>
    <property type="match status" value="1"/>
</dbReference>
<evidence type="ECO:0000313" key="4">
    <source>
        <dbReference type="Proteomes" id="UP000179157"/>
    </source>
</evidence>
<evidence type="ECO:0008006" key="5">
    <source>
        <dbReference type="Google" id="ProtNLM"/>
    </source>
</evidence>
<organism evidence="3 4">
    <name type="scientific">Fraserbacteria sp. (strain RBG_16_55_9)</name>
    <dbReference type="NCBI Taxonomy" id="1817864"/>
    <lineage>
        <taxon>Bacteria</taxon>
        <taxon>Candidatus Fraseribacteriota</taxon>
    </lineage>
</organism>
<dbReference type="PANTHER" id="PTHR11941">
    <property type="entry name" value="ENOYL-COA HYDRATASE-RELATED"/>
    <property type="match status" value="1"/>
</dbReference>
<dbReference type="STRING" id="1817864.A2Z21_04630"/>
<dbReference type="Proteomes" id="UP000179157">
    <property type="component" value="Unassembled WGS sequence"/>
</dbReference>
<evidence type="ECO:0000256" key="2">
    <source>
        <dbReference type="ARBA" id="ARBA00023239"/>
    </source>
</evidence>
<dbReference type="GO" id="GO:0006635">
    <property type="term" value="P:fatty acid beta-oxidation"/>
    <property type="evidence" value="ECO:0007669"/>
    <property type="project" value="TreeGrafter"/>
</dbReference>
<name>A0A1F5UV83_FRAXR</name>
<sequence>MEFPSIVLERTHSVAKLLLKRPPLNILDIAAMRELSVALESLRQDQSSKVVVLSAEGKAFSVGVDISDHTADKVDAMMTVLHEVFEGLWALEQPTVAIVKGAALGGGMELAIACDFIIASEGAQFGQPEIKVGVFPPIACLLLPRLLPWPRALELILTGESISAQEAYRLGLVNRVVPAENLAAEAEAFVSKLASLSGPVLKLAKRAARIGLGQGRDPGSSKILAELDRLYLDELMKLEDAHEGLRAFMDKRNPAWQDR</sequence>
<dbReference type="CDD" id="cd06558">
    <property type="entry name" value="crotonase-like"/>
    <property type="match status" value="1"/>
</dbReference>
<comment type="similarity">
    <text evidence="1">Belongs to the enoyl-CoA hydratase/isomerase family.</text>
</comment>
<dbReference type="GO" id="GO:0016829">
    <property type="term" value="F:lyase activity"/>
    <property type="evidence" value="ECO:0007669"/>
    <property type="project" value="UniProtKB-KW"/>
</dbReference>
<comment type="caution">
    <text evidence="3">The sequence shown here is derived from an EMBL/GenBank/DDBJ whole genome shotgun (WGS) entry which is preliminary data.</text>
</comment>
<protein>
    <recommendedName>
        <fullName evidence="5">Enoyl-CoA hydratase</fullName>
    </recommendedName>
</protein>
<keyword evidence="2" id="KW-0456">Lyase</keyword>
<dbReference type="InterPro" id="IPR001753">
    <property type="entry name" value="Enoyl-CoA_hydra/iso"/>
</dbReference>
<dbReference type="PANTHER" id="PTHR11941:SF54">
    <property type="entry name" value="ENOYL-COA HYDRATASE, MITOCHONDRIAL"/>
    <property type="match status" value="1"/>
</dbReference>
<reference evidence="3 4" key="1">
    <citation type="journal article" date="2016" name="Nat. Commun.">
        <title>Thousands of microbial genomes shed light on interconnected biogeochemical processes in an aquifer system.</title>
        <authorList>
            <person name="Anantharaman K."/>
            <person name="Brown C.T."/>
            <person name="Hug L.A."/>
            <person name="Sharon I."/>
            <person name="Castelle C.J."/>
            <person name="Probst A.J."/>
            <person name="Thomas B.C."/>
            <person name="Singh A."/>
            <person name="Wilkins M.J."/>
            <person name="Karaoz U."/>
            <person name="Brodie E.L."/>
            <person name="Williams K.H."/>
            <person name="Hubbard S.S."/>
            <person name="Banfield J.F."/>
        </authorList>
    </citation>
    <scope>NUCLEOTIDE SEQUENCE [LARGE SCALE GENOMIC DNA]</scope>
    <source>
        <strain evidence="4">RBG_16_55_9</strain>
    </source>
</reference>
<dbReference type="EMBL" id="MFGX01000064">
    <property type="protein sequence ID" value="OGF55077.1"/>
    <property type="molecule type" value="Genomic_DNA"/>
</dbReference>
<gene>
    <name evidence="3" type="ORF">A2Z21_04630</name>
</gene>